<evidence type="ECO:0008006" key="3">
    <source>
        <dbReference type="Google" id="ProtNLM"/>
    </source>
</evidence>
<sequence length="319" mass="35094">MDGVVVGEFRFDSLNRILHIRYDTMACFVLVNFAAPPELPDELAVAPMNAGLFTLLGAECNIVSQVVDELQLHEVVFLPASADYNGHSWETLAPFFQPLTVLAIKSGGSFDGNGGIERAALYLSAGVASLRTLPFASNTLDACRELALDEHTQVPVSLLAHALVAVRWEHCFLEFYRCVERLFSLPTILALKDDLKISHAAVAVSSALERVIGWRKAEEPGLLTLLTECETACLHFHGKFVGLDATLHREYSTKMVAAHIYKLRNSIVHYRPATDLPTLNEQAWKLLLDFLVEIISFLYGKFRPELITTGAAASSAVPA</sequence>
<protein>
    <recommendedName>
        <fullName evidence="3">Apea-like HEPN domain-containing protein</fullName>
    </recommendedName>
</protein>
<organism evidence="1 2">
    <name type="scientific">Ralstonia solanacearum</name>
    <name type="common">Pseudomonas solanacearum</name>
    <dbReference type="NCBI Taxonomy" id="305"/>
    <lineage>
        <taxon>Bacteria</taxon>
        <taxon>Pseudomonadati</taxon>
        <taxon>Pseudomonadota</taxon>
        <taxon>Betaproteobacteria</taxon>
        <taxon>Burkholderiales</taxon>
        <taxon>Burkholderiaceae</taxon>
        <taxon>Ralstonia</taxon>
        <taxon>Ralstonia solanacearum species complex</taxon>
    </lineage>
</organism>
<evidence type="ECO:0000313" key="2">
    <source>
        <dbReference type="Proteomes" id="UP000262427"/>
    </source>
</evidence>
<evidence type="ECO:0000313" key="1">
    <source>
        <dbReference type="EMBL" id="AYA47303.1"/>
    </source>
</evidence>
<reference evidence="2" key="1">
    <citation type="submission" date="2018-01" db="EMBL/GenBank/DDBJ databases">
        <title>Raltonia solanacearum P824 infects blueberry.</title>
        <authorList>
            <person name="Bocsanczy A.M."/>
            <person name="Norman D.J."/>
        </authorList>
    </citation>
    <scope>NUCLEOTIDE SEQUENCE [LARGE SCALE GENOMIC DNA]</scope>
    <source>
        <strain evidence="2">P824</strain>
    </source>
</reference>
<dbReference type="AlphaFoldDB" id="A0AA86LXX3"/>
<accession>A0AA86LXX3</accession>
<dbReference type="EMBL" id="CP025741">
    <property type="protein sequence ID" value="AYA47303.1"/>
    <property type="molecule type" value="Genomic_DNA"/>
</dbReference>
<gene>
    <name evidence="1" type="ORF">RSP824_12895</name>
</gene>
<dbReference type="Proteomes" id="UP000262427">
    <property type="component" value="Chromosome CM"/>
</dbReference>
<proteinExistence type="predicted"/>
<name>A0AA86LXX3_RALSL</name>